<comment type="caution">
    <text evidence="2">The sequence shown here is derived from an EMBL/GenBank/DDBJ whole genome shotgun (WGS) entry which is preliminary data.</text>
</comment>
<organism evidence="2 3">
    <name type="scientific">Danionella cerebrum</name>
    <dbReference type="NCBI Taxonomy" id="2873325"/>
    <lineage>
        <taxon>Eukaryota</taxon>
        <taxon>Metazoa</taxon>
        <taxon>Chordata</taxon>
        <taxon>Craniata</taxon>
        <taxon>Vertebrata</taxon>
        <taxon>Euteleostomi</taxon>
        <taxon>Actinopterygii</taxon>
        <taxon>Neopterygii</taxon>
        <taxon>Teleostei</taxon>
        <taxon>Ostariophysi</taxon>
        <taxon>Cypriniformes</taxon>
        <taxon>Danionidae</taxon>
        <taxon>Danioninae</taxon>
        <taxon>Danionella</taxon>
    </lineage>
</organism>
<dbReference type="AlphaFoldDB" id="A0A553QNV9"/>
<evidence type="ECO:0000313" key="2">
    <source>
        <dbReference type="EMBL" id="TRY91669.1"/>
    </source>
</evidence>
<gene>
    <name evidence="2" type="ORF">DNTS_003331</name>
</gene>
<sequence length="85" mass="9563">MGGGDLFYDSVVRGTAHVHLQKAMGDDTNSTCRGSRAREVTREEWNQEPQSSRLDPREHERRHEHTCPPPFICSICFSSAAPADH</sequence>
<feature type="compositionally biased region" description="Basic and acidic residues" evidence="1">
    <location>
        <begin position="54"/>
        <end position="66"/>
    </location>
</feature>
<evidence type="ECO:0000313" key="3">
    <source>
        <dbReference type="Proteomes" id="UP000316079"/>
    </source>
</evidence>
<keyword evidence="3" id="KW-1185">Reference proteome</keyword>
<evidence type="ECO:0000256" key="1">
    <source>
        <dbReference type="SAM" id="MobiDB-lite"/>
    </source>
</evidence>
<dbReference type="EMBL" id="SRMA01025726">
    <property type="protein sequence ID" value="TRY91669.1"/>
    <property type="molecule type" value="Genomic_DNA"/>
</dbReference>
<protein>
    <submittedName>
        <fullName evidence="2">Uncharacterized protein</fullName>
    </submittedName>
</protein>
<feature type="region of interest" description="Disordered" evidence="1">
    <location>
        <begin position="22"/>
        <end position="68"/>
    </location>
</feature>
<proteinExistence type="predicted"/>
<name>A0A553QNV9_9TELE</name>
<accession>A0A553QNV9</accession>
<feature type="compositionally biased region" description="Basic and acidic residues" evidence="1">
    <location>
        <begin position="36"/>
        <end position="45"/>
    </location>
</feature>
<dbReference type="Proteomes" id="UP000316079">
    <property type="component" value="Unassembled WGS sequence"/>
</dbReference>
<dbReference type="OrthoDB" id="5511684at2759"/>
<reference evidence="2 3" key="1">
    <citation type="journal article" date="2019" name="Sci. Data">
        <title>Hybrid genome assembly and annotation of Danionella translucida.</title>
        <authorList>
            <person name="Kadobianskyi M."/>
            <person name="Schulze L."/>
            <person name="Schuelke M."/>
            <person name="Judkewitz B."/>
        </authorList>
    </citation>
    <scope>NUCLEOTIDE SEQUENCE [LARGE SCALE GENOMIC DNA]</scope>
    <source>
        <strain evidence="2 3">Bolton</strain>
    </source>
</reference>